<proteinExistence type="predicted"/>
<dbReference type="EMBL" id="MCFF01000005">
    <property type="protein sequence ID" value="ORZ26850.1"/>
    <property type="molecule type" value="Genomic_DNA"/>
</dbReference>
<name>A0A1Y2GX20_9FUNG</name>
<organism evidence="2 3">
    <name type="scientific">Lobosporangium transversale</name>
    <dbReference type="NCBI Taxonomy" id="64571"/>
    <lineage>
        <taxon>Eukaryota</taxon>
        <taxon>Fungi</taxon>
        <taxon>Fungi incertae sedis</taxon>
        <taxon>Mucoromycota</taxon>
        <taxon>Mortierellomycotina</taxon>
        <taxon>Mortierellomycetes</taxon>
        <taxon>Mortierellales</taxon>
        <taxon>Mortierellaceae</taxon>
        <taxon>Lobosporangium</taxon>
    </lineage>
</organism>
<dbReference type="RefSeq" id="XP_021884597.1">
    <property type="nucleotide sequence ID" value="XM_022019745.1"/>
</dbReference>
<dbReference type="AlphaFoldDB" id="A0A1Y2GX20"/>
<dbReference type="InParanoid" id="A0A1Y2GX20"/>
<gene>
    <name evidence="2" type="ORF">BCR41DRAFT_177478</name>
</gene>
<keyword evidence="1" id="KW-0472">Membrane</keyword>
<evidence type="ECO:0000313" key="3">
    <source>
        <dbReference type="Proteomes" id="UP000193648"/>
    </source>
</evidence>
<keyword evidence="3" id="KW-1185">Reference proteome</keyword>
<keyword evidence="1" id="KW-1133">Transmembrane helix</keyword>
<feature type="transmembrane region" description="Helical" evidence="1">
    <location>
        <begin position="68"/>
        <end position="90"/>
    </location>
</feature>
<comment type="caution">
    <text evidence="2">The sequence shown here is derived from an EMBL/GenBank/DDBJ whole genome shotgun (WGS) entry which is preliminary data.</text>
</comment>
<protein>
    <submittedName>
        <fullName evidence="2">Uncharacterized protein</fullName>
    </submittedName>
</protein>
<reference evidence="2 3" key="1">
    <citation type="submission" date="2016-07" db="EMBL/GenBank/DDBJ databases">
        <title>Pervasive Adenine N6-methylation of Active Genes in Fungi.</title>
        <authorList>
            <consortium name="DOE Joint Genome Institute"/>
            <person name="Mondo S.J."/>
            <person name="Dannebaum R.O."/>
            <person name="Kuo R.C."/>
            <person name="Labutti K."/>
            <person name="Haridas S."/>
            <person name="Kuo A."/>
            <person name="Salamov A."/>
            <person name="Ahrendt S.R."/>
            <person name="Lipzen A."/>
            <person name="Sullivan W."/>
            <person name="Andreopoulos W.B."/>
            <person name="Clum A."/>
            <person name="Lindquist E."/>
            <person name="Daum C."/>
            <person name="Ramamoorthy G.K."/>
            <person name="Gryganskyi A."/>
            <person name="Culley D."/>
            <person name="Magnuson J.K."/>
            <person name="James T.Y."/>
            <person name="O'Malley M.A."/>
            <person name="Stajich J.E."/>
            <person name="Spatafora J.W."/>
            <person name="Visel A."/>
            <person name="Grigoriev I.V."/>
        </authorList>
    </citation>
    <scope>NUCLEOTIDE SEQUENCE [LARGE SCALE GENOMIC DNA]</scope>
    <source>
        <strain evidence="2 3">NRRL 3116</strain>
    </source>
</reference>
<evidence type="ECO:0000256" key="1">
    <source>
        <dbReference type="SAM" id="Phobius"/>
    </source>
</evidence>
<dbReference type="GeneID" id="33561590"/>
<dbReference type="Proteomes" id="UP000193648">
    <property type="component" value="Unassembled WGS sequence"/>
</dbReference>
<accession>A0A1Y2GX20</accession>
<evidence type="ECO:0000313" key="2">
    <source>
        <dbReference type="EMBL" id="ORZ26850.1"/>
    </source>
</evidence>
<sequence>MLYLHLGGAGRNWPLSPPPPPQSFNPPPTLTLVVSQAKQLTSQSSLQLFPSGSSFSFSSSTPQQLHHILYFLITTFATITTFFCGSLYNFPTPYSTAYPSNMPAHVPTHPNVLHKYALFMLSYSAPVVTPPPPPSKLFRIVYHLPRYHFSFTVCMFYSSSLYLKV</sequence>
<keyword evidence="1" id="KW-0812">Transmembrane</keyword>